<evidence type="ECO:0000313" key="1">
    <source>
        <dbReference type="EMBL" id="CAL5139348.1"/>
    </source>
</evidence>
<proteinExistence type="predicted"/>
<dbReference type="EMBL" id="CAXLJL010000600">
    <property type="protein sequence ID" value="CAL5139348.1"/>
    <property type="molecule type" value="Genomic_DNA"/>
</dbReference>
<evidence type="ECO:0000313" key="2">
    <source>
        <dbReference type="Proteomes" id="UP001497525"/>
    </source>
</evidence>
<dbReference type="InterPro" id="IPR035901">
    <property type="entry name" value="GIY-YIG_endonuc_sf"/>
</dbReference>
<reference evidence="1" key="1">
    <citation type="submission" date="2024-06" db="EMBL/GenBank/DDBJ databases">
        <authorList>
            <person name="Liu X."/>
            <person name="Lenzi L."/>
            <person name="Haldenby T S."/>
            <person name="Uol C."/>
        </authorList>
    </citation>
    <scope>NUCLEOTIDE SEQUENCE</scope>
</reference>
<dbReference type="Proteomes" id="UP001497525">
    <property type="component" value="Unassembled WGS sequence"/>
</dbReference>
<comment type="caution">
    <text evidence="1">The sequence shown here is derived from an EMBL/GenBank/DDBJ whole genome shotgun (WGS) entry which is preliminary data.</text>
</comment>
<dbReference type="AlphaFoldDB" id="A0AAV2TWS5"/>
<gene>
    <name evidence="1" type="ORF">CDAUBV1_LOCUS14373</name>
</gene>
<evidence type="ECO:0008006" key="3">
    <source>
        <dbReference type="Google" id="ProtNLM"/>
    </source>
</evidence>
<name>A0AAV2TWS5_CALDB</name>
<dbReference type="Gene3D" id="3.40.1440.10">
    <property type="entry name" value="GIY-YIG endonuclease"/>
    <property type="match status" value="1"/>
</dbReference>
<accession>A0AAV2TWS5</accession>
<organism evidence="1 2">
    <name type="scientific">Calicophoron daubneyi</name>
    <name type="common">Rumen fluke</name>
    <name type="synonym">Paramphistomum daubneyi</name>
    <dbReference type="NCBI Taxonomy" id="300641"/>
    <lineage>
        <taxon>Eukaryota</taxon>
        <taxon>Metazoa</taxon>
        <taxon>Spiralia</taxon>
        <taxon>Lophotrochozoa</taxon>
        <taxon>Platyhelminthes</taxon>
        <taxon>Trematoda</taxon>
        <taxon>Digenea</taxon>
        <taxon>Plagiorchiida</taxon>
        <taxon>Pronocephalata</taxon>
        <taxon>Paramphistomoidea</taxon>
        <taxon>Paramphistomidae</taxon>
        <taxon>Calicophoron</taxon>
    </lineage>
</organism>
<protein>
    <recommendedName>
        <fullName evidence="3">GIY-YIG domain-containing protein</fullName>
    </recommendedName>
</protein>
<sequence>MNKESMNGAKPVASTARIKCIRDASEAAAWLLLLLGVLVAHKPVATLRNTFSKVKDKRSYGESFSVIYKIPCQNCNNYYVGQTGRKLNTRINEYTREIERYDQAPLVSTHVDEQGHHFNLDSATILGRARTWPACKFLQSRYSEMNSTNRHFDLEPVHELVRNRS</sequence>